<sequence length="224" mass="24818">MKREGQCCMQQDLTVCGVYKEDFPTFRSCLLTLQRLCLNVNFTVVSKHIVQASLRNKVFTMLSTKSLVLLLAALLHTQFSLAAPVVEGPVEVLRPRNPLHTCAVFAQRWFDNSFDLQAFGYDWTANGVFQGIAKAEIETTSLPVGTVFTTQNYIGSYQFTAINTADPAVINGSVNWNDPGKLSFIWGTEKFDTFSPGNTCVTIAVGFSPYGYATNYTCPFQCDS</sequence>
<dbReference type="AlphaFoldDB" id="A0A2J6RYQ6"/>
<gene>
    <name evidence="1" type="ORF">L207DRAFT_564282</name>
</gene>
<reference evidence="1 2" key="1">
    <citation type="submission" date="2016-04" db="EMBL/GenBank/DDBJ databases">
        <title>A degradative enzymes factory behind the ericoid mycorrhizal symbiosis.</title>
        <authorList>
            <consortium name="DOE Joint Genome Institute"/>
            <person name="Martino E."/>
            <person name="Morin E."/>
            <person name="Grelet G."/>
            <person name="Kuo A."/>
            <person name="Kohler A."/>
            <person name="Daghino S."/>
            <person name="Barry K."/>
            <person name="Choi C."/>
            <person name="Cichocki N."/>
            <person name="Clum A."/>
            <person name="Copeland A."/>
            <person name="Hainaut M."/>
            <person name="Haridas S."/>
            <person name="Labutti K."/>
            <person name="Lindquist E."/>
            <person name="Lipzen A."/>
            <person name="Khouja H.-R."/>
            <person name="Murat C."/>
            <person name="Ohm R."/>
            <person name="Olson A."/>
            <person name="Spatafora J."/>
            <person name="Veneault-Fourrey C."/>
            <person name="Henrissat B."/>
            <person name="Grigoriev I."/>
            <person name="Martin F."/>
            <person name="Perotto S."/>
        </authorList>
    </citation>
    <scope>NUCLEOTIDE SEQUENCE [LARGE SCALE GENOMIC DNA]</scope>
    <source>
        <strain evidence="1 2">F</strain>
    </source>
</reference>
<proteinExistence type="predicted"/>
<organism evidence="1 2">
    <name type="scientific">Hyaloscypha variabilis (strain UAMH 11265 / GT02V1 / F)</name>
    <name type="common">Meliniomyces variabilis</name>
    <dbReference type="NCBI Taxonomy" id="1149755"/>
    <lineage>
        <taxon>Eukaryota</taxon>
        <taxon>Fungi</taxon>
        <taxon>Dikarya</taxon>
        <taxon>Ascomycota</taxon>
        <taxon>Pezizomycotina</taxon>
        <taxon>Leotiomycetes</taxon>
        <taxon>Helotiales</taxon>
        <taxon>Hyaloscyphaceae</taxon>
        <taxon>Hyaloscypha</taxon>
        <taxon>Hyaloscypha variabilis</taxon>
    </lineage>
</organism>
<evidence type="ECO:0000313" key="2">
    <source>
        <dbReference type="Proteomes" id="UP000235786"/>
    </source>
</evidence>
<evidence type="ECO:0000313" key="1">
    <source>
        <dbReference type="EMBL" id="PMD43643.1"/>
    </source>
</evidence>
<dbReference type="EMBL" id="KZ613942">
    <property type="protein sequence ID" value="PMD43643.1"/>
    <property type="molecule type" value="Genomic_DNA"/>
</dbReference>
<keyword evidence="2" id="KW-1185">Reference proteome</keyword>
<dbReference type="OrthoDB" id="3453920at2759"/>
<name>A0A2J6RYQ6_HYAVF</name>
<accession>A0A2J6RYQ6</accession>
<protein>
    <submittedName>
        <fullName evidence="1">Uncharacterized protein</fullName>
    </submittedName>
</protein>
<dbReference type="Proteomes" id="UP000235786">
    <property type="component" value="Unassembled WGS sequence"/>
</dbReference>